<organism evidence="1 2">
    <name type="scientific">Flavobacterium aquicola</name>
    <dbReference type="NCBI Taxonomy" id="1682742"/>
    <lineage>
        <taxon>Bacteria</taxon>
        <taxon>Pseudomonadati</taxon>
        <taxon>Bacteroidota</taxon>
        <taxon>Flavobacteriia</taxon>
        <taxon>Flavobacteriales</taxon>
        <taxon>Flavobacteriaceae</taxon>
        <taxon>Flavobacterium</taxon>
    </lineage>
</organism>
<evidence type="ECO:0000313" key="1">
    <source>
        <dbReference type="EMBL" id="REG88539.1"/>
    </source>
</evidence>
<sequence>MNFELSNTEREYLGLDKVKPNWEKVILKGDTYREPSILYFEDNTIKKHIISTQNQYVEFQYDELTKNREIILPKTSKGKEQKLTASVLSSKTPIGVYFSLTPFGYLLIGNHTTKTTFYSSNWEDKTQKEENKFSFWVQDFIKNSDENHLQEINKFKNAKKKNVKYKSGDFFAYKIDRTNYGFGRILLDINKLRKSNLLEKNHGLNLLMGMPILVKLYPYISLEKNIDIKLLENLKALPSDFMMDNHLHYGEYEIIGHKKLEEKEFEYPISYGRSIRFGDTNVFLQWGLIHRELPIAKFNKYISGENIFLPENSTSRFMQNPYGYYSCGFSTSYWKVDIVETIKNNNIFDFNREPYYKTEFDLRNPKNDLLRKEIMAEFGLDSSLTYEENCKITGTEATIKILDKVK</sequence>
<dbReference type="RefSeq" id="WP_115815313.1">
    <property type="nucleotide sequence ID" value="NZ_QUNI01000037.1"/>
</dbReference>
<protein>
    <submittedName>
        <fullName evidence="1">Immunity protein 26 of polymorphic toxin system</fullName>
    </submittedName>
</protein>
<gene>
    <name evidence="1" type="ORF">C8P67_1374</name>
</gene>
<dbReference type="OrthoDB" id="1814150at2"/>
<dbReference type="AlphaFoldDB" id="A0A3E0DY90"/>
<dbReference type="Pfam" id="PF15428">
    <property type="entry name" value="Imm26"/>
    <property type="match status" value="1"/>
</dbReference>
<proteinExistence type="predicted"/>
<name>A0A3E0DY90_9FLAO</name>
<accession>A0A3E0DY90</accession>
<comment type="caution">
    <text evidence="1">The sequence shown here is derived from an EMBL/GenBank/DDBJ whole genome shotgun (WGS) entry which is preliminary data.</text>
</comment>
<evidence type="ECO:0000313" key="2">
    <source>
        <dbReference type="Proteomes" id="UP000257136"/>
    </source>
</evidence>
<dbReference type="InterPro" id="IPR029278">
    <property type="entry name" value="Imm26"/>
</dbReference>
<dbReference type="EMBL" id="QUNI01000037">
    <property type="protein sequence ID" value="REG88539.1"/>
    <property type="molecule type" value="Genomic_DNA"/>
</dbReference>
<keyword evidence="2" id="KW-1185">Reference proteome</keyword>
<dbReference type="Proteomes" id="UP000257136">
    <property type="component" value="Unassembled WGS sequence"/>
</dbReference>
<reference evidence="1 2" key="1">
    <citation type="submission" date="2018-08" db="EMBL/GenBank/DDBJ databases">
        <title>Genomic Encyclopedia of Archaeal and Bacterial Type Strains, Phase II (KMG-II): from individual species to whole genera.</title>
        <authorList>
            <person name="Goeker M."/>
        </authorList>
    </citation>
    <scope>NUCLEOTIDE SEQUENCE [LARGE SCALE GENOMIC DNA]</scope>
    <source>
        <strain evidence="1 2">DSM 100880</strain>
    </source>
</reference>